<dbReference type="AlphaFoldDB" id="A0A2V4DWA0"/>
<proteinExistence type="predicted"/>
<sequence length="182" mass="21071">MKNLILVLILLIFPKLLLAQELFIDSANKEYLYLGGKQDNKQSFMDLKTGAIDWIDNAKLEQMQQIGMLSPTEFWNKLTNNSIVFYASGYEPHWFAKITKNRLQFTNSKKEKIAIKIDIKNSNVTYDFVAFFHSKNGVFGLIRDLDKSSKCELEIAEPDSIYEIFINYKGEIFEGCAYLDKL</sequence>
<keyword evidence="2" id="KW-1185">Reference proteome</keyword>
<accession>A0A2V4DWA0</accession>
<dbReference type="RefSeq" id="WP_110434430.1">
    <property type="nucleotide sequence ID" value="NZ_QGLR01000014.1"/>
</dbReference>
<comment type="caution">
    <text evidence="1">The sequence shown here is derived from an EMBL/GenBank/DDBJ whole genome shotgun (WGS) entry which is preliminary data.</text>
</comment>
<dbReference type="EMBL" id="QGLR01000014">
    <property type="protein sequence ID" value="PXZ05080.1"/>
    <property type="molecule type" value="Genomic_DNA"/>
</dbReference>
<protein>
    <submittedName>
        <fullName evidence="1">Uncharacterized protein</fullName>
    </submittedName>
</protein>
<dbReference type="OrthoDB" id="7068471at2"/>
<name>A0A2V4DWA0_9GAMM</name>
<dbReference type="Proteomes" id="UP000247932">
    <property type="component" value="Unassembled WGS sequence"/>
</dbReference>
<organism evidence="1 2">
    <name type="scientific">Gilliamella apicola</name>
    <dbReference type="NCBI Taxonomy" id="1196095"/>
    <lineage>
        <taxon>Bacteria</taxon>
        <taxon>Pseudomonadati</taxon>
        <taxon>Pseudomonadota</taxon>
        <taxon>Gammaproteobacteria</taxon>
        <taxon>Orbales</taxon>
        <taxon>Orbaceae</taxon>
        <taxon>Gilliamella</taxon>
    </lineage>
</organism>
<evidence type="ECO:0000313" key="2">
    <source>
        <dbReference type="Proteomes" id="UP000247932"/>
    </source>
</evidence>
<reference evidence="1 2" key="1">
    <citation type="submission" date="2018-05" db="EMBL/GenBank/DDBJ databases">
        <title>Reference genomes for bee gut microbiota database.</title>
        <authorList>
            <person name="Ellegaard K.M."/>
        </authorList>
    </citation>
    <scope>NUCLEOTIDE SEQUENCE [LARGE SCALE GENOMIC DNA]</scope>
    <source>
        <strain evidence="1 2">ESL0182</strain>
    </source>
</reference>
<evidence type="ECO:0000313" key="1">
    <source>
        <dbReference type="EMBL" id="PXZ05080.1"/>
    </source>
</evidence>
<gene>
    <name evidence="1" type="ORF">DKK70_13210</name>
</gene>